<evidence type="ECO:0000313" key="2">
    <source>
        <dbReference type="EMBL" id="APZ32905.1"/>
    </source>
</evidence>
<dbReference type="EMBL" id="CP018762">
    <property type="protein sequence ID" value="APZ32905.1"/>
    <property type="molecule type" value="Genomic_DNA"/>
</dbReference>
<feature type="domain" description="AB hydrolase-1" evidence="1">
    <location>
        <begin position="47"/>
        <end position="248"/>
    </location>
</feature>
<proteinExistence type="predicted"/>
<dbReference type="Gene3D" id="3.40.50.1820">
    <property type="entry name" value="alpha/beta hydrolase"/>
    <property type="match status" value="1"/>
</dbReference>
<sequence>MNAQPTDTVLTTADGATLALTTQGSGPQLLIVPSVASSRTIDPQPDLATTLATCFTVTTYDRRGTGKSTLPPGSDPDCYTVDQEINDITLIAQHLGATVDVYGFSSGADLALLAAQAGAPIRTLYLLEPPLFEPGTLAVERARMKDLLARDRQQARDYYLRDVVGIPADIVGQIPTLEQHLADVPASLHELTFLPGCNAQRFEGLATPTVLMVSTHTAPRLKRWAAELEQALPQSTLHELPGEWHGIPAEVQLAAIRNHSDQQA</sequence>
<name>A0A1P8U476_9MICO</name>
<evidence type="ECO:0000259" key="1">
    <source>
        <dbReference type="Pfam" id="PF12697"/>
    </source>
</evidence>
<dbReference type="AlphaFoldDB" id="A0A1P8U476"/>
<dbReference type="Proteomes" id="UP000187185">
    <property type="component" value="Chromosome"/>
</dbReference>
<dbReference type="Pfam" id="PF12697">
    <property type="entry name" value="Abhydrolase_6"/>
    <property type="match status" value="1"/>
</dbReference>
<reference evidence="2 3" key="1">
    <citation type="submission" date="2016-12" db="EMBL/GenBank/DDBJ databases">
        <title>Complete genome sequence of Microbacterium aurum KACC 15219.</title>
        <authorList>
            <person name="Jung Y."/>
            <person name="Shin J.-H."/>
            <person name="Lee Y.-J."/>
            <person name="Yi H."/>
            <person name="Bahn Y.-S."/>
            <person name="Kim J.F."/>
            <person name="Lee D.-W."/>
        </authorList>
    </citation>
    <scope>NUCLEOTIDE SEQUENCE [LARGE SCALE GENOMIC DNA]</scope>
    <source>
        <strain evidence="2 3">KACC 15219</strain>
    </source>
</reference>
<dbReference type="RefSeq" id="WP_076688267.1">
    <property type="nucleotide sequence ID" value="NZ_CP018762.1"/>
</dbReference>
<dbReference type="STRING" id="36805.BOH66_00230"/>
<dbReference type="OrthoDB" id="63519at2"/>
<gene>
    <name evidence="2" type="ORF">BOH66_00230</name>
</gene>
<accession>A0A1P8U476</accession>
<evidence type="ECO:0000313" key="3">
    <source>
        <dbReference type="Proteomes" id="UP000187185"/>
    </source>
</evidence>
<dbReference type="InterPro" id="IPR029058">
    <property type="entry name" value="AB_hydrolase_fold"/>
</dbReference>
<dbReference type="KEGG" id="maur:BOH66_00230"/>
<organism evidence="2 3">
    <name type="scientific">Microbacterium aurum</name>
    <dbReference type="NCBI Taxonomy" id="36805"/>
    <lineage>
        <taxon>Bacteria</taxon>
        <taxon>Bacillati</taxon>
        <taxon>Actinomycetota</taxon>
        <taxon>Actinomycetes</taxon>
        <taxon>Micrococcales</taxon>
        <taxon>Microbacteriaceae</taxon>
        <taxon>Microbacterium</taxon>
    </lineage>
</organism>
<dbReference type="InterPro" id="IPR000073">
    <property type="entry name" value="AB_hydrolase_1"/>
</dbReference>
<dbReference type="GO" id="GO:0003824">
    <property type="term" value="F:catalytic activity"/>
    <property type="evidence" value="ECO:0007669"/>
    <property type="project" value="UniProtKB-ARBA"/>
</dbReference>
<keyword evidence="3" id="KW-1185">Reference proteome</keyword>
<protein>
    <recommendedName>
        <fullName evidence="1">AB hydrolase-1 domain-containing protein</fullName>
    </recommendedName>
</protein>
<dbReference type="SUPFAM" id="SSF53474">
    <property type="entry name" value="alpha/beta-Hydrolases"/>
    <property type="match status" value="1"/>
</dbReference>